<name>A0A816IL22_BRANA</name>
<dbReference type="AlphaFoldDB" id="A0A816IL22"/>
<dbReference type="PANTHER" id="PTHR31414">
    <property type="entry name" value="TRANSMEMBRANE PROTEIN DDB_G0292058"/>
    <property type="match status" value="1"/>
</dbReference>
<dbReference type="Proteomes" id="UP001295469">
    <property type="component" value="Chromosome C03"/>
</dbReference>
<gene>
    <name evidence="1" type="ORF">DARMORV10_C03P76980.1</name>
</gene>
<proteinExistence type="predicted"/>
<feature type="non-terminal residue" evidence="1">
    <location>
        <position position="127"/>
    </location>
</feature>
<accession>A0A816IL22</accession>
<evidence type="ECO:0000313" key="1">
    <source>
        <dbReference type="EMBL" id="CAF1709912.1"/>
    </source>
</evidence>
<sequence>MEKDVKTFERVNTSKGGRAIPEDQRPDCFFFVAAMKEWVDHLHAETTLSSILSCIDEQTTNQTLAQNKFVINSIVTIVNTFVYAFANTNPSPGQNFYYNQSRPLMPPLCSPFDTNVEDRERSSWELS</sequence>
<dbReference type="PANTHER" id="PTHR31414:SF16">
    <property type="entry name" value="TRANSMEMBRANE PROTEIN"/>
    <property type="match status" value="1"/>
</dbReference>
<dbReference type="EMBL" id="HG994367">
    <property type="protein sequence ID" value="CAF1709912.1"/>
    <property type="molecule type" value="Genomic_DNA"/>
</dbReference>
<protein>
    <submittedName>
        <fullName evidence="1">(rape) hypothetical protein</fullName>
    </submittedName>
</protein>
<organism evidence="1">
    <name type="scientific">Brassica napus</name>
    <name type="common">Rape</name>
    <dbReference type="NCBI Taxonomy" id="3708"/>
    <lineage>
        <taxon>Eukaryota</taxon>
        <taxon>Viridiplantae</taxon>
        <taxon>Streptophyta</taxon>
        <taxon>Embryophyta</taxon>
        <taxon>Tracheophyta</taxon>
        <taxon>Spermatophyta</taxon>
        <taxon>Magnoliopsida</taxon>
        <taxon>eudicotyledons</taxon>
        <taxon>Gunneridae</taxon>
        <taxon>Pentapetalae</taxon>
        <taxon>rosids</taxon>
        <taxon>malvids</taxon>
        <taxon>Brassicales</taxon>
        <taxon>Brassicaceae</taxon>
        <taxon>Brassiceae</taxon>
        <taxon>Brassica</taxon>
    </lineage>
</organism>
<dbReference type="InterPro" id="IPR040283">
    <property type="entry name" value="DDB_G0292058-like"/>
</dbReference>
<reference evidence="1" key="1">
    <citation type="submission" date="2021-01" db="EMBL/GenBank/DDBJ databases">
        <authorList>
            <consortium name="Genoscope - CEA"/>
            <person name="William W."/>
        </authorList>
    </citation>
    <scope>NUCLEOTIDE SEQUENCE</scope>
</reference>